<reference evidence="2" key="1">
    <citation type="journal article" date="2022" name="bioRxiv">
        <title>Sequencing and chromosome-scale assembly of the giantPleurodeles waltlgenome.</title>
        <authorList>
            <person name="Brown T."/>
            <person name="Elewa A."/>
            <person name="Iarovenko S."/>
            <person name="Subramanian E."/>
            <person name="Araus A.J."/>
            <person name="Petzold A."/>
            <person name="Susuki M."/>
            <person name="Suzuki K.-i.T."/>
            <person name="Hayashi T."/>
            <person name="Toyoda A."/>
            <person name="Oliveira C."/>
            <person name="Osipova E."/>
            <person name="Leigh N.D."/>
            <person name="Simon A."/>
            <person name="Yun M.H."/>
        </authorList>
    </citation>
    <scope>NUCLEOTIDE SEQUENCE</scope>
    <source>
        <strain evidence="2">20211129_DDA</strain>
        <tissue evidence="2">Liver</tissue>
    </source>
</reference>
<sequence length="225" mass="25129">MHGAQTIGFGTKPDLQKQHDLALHNTRVKSIARKWCLMGREEARVLYMKPTCPSPGPDNWRRRVGLPPIVVTPPTQTPDRPHRPRTRRRTQTARLKKKKTLTYLARRSPRTQERCATRQRDGRAAGKLPPSGTGSPHPQQCTRSQVRVCPVPAAHSERRAAAGAPLPPRRGTRSFTRVWLLRTATRSPSATAAAAREVPPRPPREKKTGNRAAEKLPQEGHPPPD</sequence>
<protein>
    <submittedName>
        <fullName evidence="2">Uncharacterized protein</fullName>
    </submittedName>
</protein>
<accession>A0AAV7V7V5</accession>
<feature type="compositionally biased region" description="Low complexity" evidence="1">
    <location>
        <begin position="182"/>
        <end position="197"/>
    </location>
</feature>
<feature type="compositionally biased region" description="Basic and acidic residues" evidence="1">
    <location>
        <begin position="198"/>
        <end position="225"/>
    </location>
</feature>
<evidence type="ECO:0000313" key="2">
    <source>
        <dbReference type="EMBL" id="KAJ1196936.1"/>
    </source>
</evidence>
<proteinExistence type="predicted"/>
<feature type="compositionally biased region" description="Polar residues" evidence="1">
    <location>
        <begin position="132"/>
        <end position="145"/>
    </location>
</feature>
<feature type="compositionally biased region" description="Basic and acidic residues" evidence="1">
    <location>
        <begin position="110"/>
        <end position="124"/>
    </location>
</feature>
<dbReference type="EMBL" id="JANPWB010000003">
    <property type="protein sequence ID" value="KAJ1196936.1"/>
    <property type="molecule type" value="Genomic_DNA"/>
</dbReference>
<evidence type="ECO:0000256" key="1">
    <source>
        <dbReference type="SAM" id="MobiDB-lite"/>
    </source>
</evidence>
<gene>
    <name evidence="2" type="ORF">NDU88_000799</name>
</gene>
<feature type="compositionally biased region" description="Low complexity" evidence="1">
    <location>
        <begin position="67"/>
        <end position="78"/>
    </location>
</feature>
<keyword evidence="3" id="KW-1185">Reference proteome</keyword>
<name>A0AAV7V7V5_PLEWA</name>
<dbReference type="Proteomes" id="UP001066276">
    <property type="component" value="Chromosome 2_1"/>
</dbReference>
<feature type="compositionally biased region" description="Basic residues" evidence="1">
    <location>
        <begin position="82"/>
        <end position="100"/>
    </location>
</feature>
<dbReference type="AlphaFoldDB" id="A0AAV7V7V5"/>
<feature type="region of interest" description="Disordered" evidence="1">
    <location>
        <begin position="66"/>
        <end position="225"/>
    </location>
</feature>
<evidence type="ECO:0000313" key="3">
    <source>
        <dbReference type="Proteomes" id="UP001066276"/>
    </source>
</evidence>
<organism evidence="2 3">
    <name type="scientific">Pleurodeles waltl</name>
    <name type="common">Iberian ribbed newt</name>
    <dbReference type="NCBI Taxonomy" id="8319"/>
    <lineage>
        <taxon>Eukaryota</taxon>
        <taxon>Metazoa</taxon>
        <taxon>Chordata</taxon>
        <taxon>Craniata</taxon>
        <taxon>Vertebrata</taxon>
        <taxon>Euteleostomi</taxon>
        <taxon>Amphibia</taxon>
        <taxon>Batrachia</taxon>
        <taxon>Caudata</taxon>
        <taxon>Salamandroidea</taxon>
        <taxon>Salamandridae</taxon>
        <taxon>Pleurodelinae</taxon>
        <taxon>Pleurodeles</taxon>
    </lineage>
</organism>
<comment type="caution">
    <text evidence="2">The sequence shown here is derived from an EMBL/GenBank/DDBJ whole genome shotgun (WGS) entry which is preliminary data.</text>
</comment>